<keyword evidence="2" id="KW-1185">Reference proteome</keyword>
<dbReference type="AlphaFoldDB" id="A0A0U5BJ27"/>
<evidence type="ECO:0000313" key="1">
    <source>
        <dbReference type="EMBL" id="BAU28190.1"/>
    </source>
</evidence>
<organism evidence="1 2">
    <name type="scientific">Aneurinibacillus soli</name>
    <dbReference type="NCBI Taxonomy" id="1500254"/>
    <lineage>
        <taxon>Bacteria</taxon>
        <taxon>Bacillati</taxon>
        <taxon>Bacillota</taxon>
        <taxon>Bacilli</taxon>
        <taxon>Bacillales</taxon>
        <taxon>Paenibacillaceae</taxon>
        <taxon>Aneurinibacillus group</taxon>
        <taxon>Aneurinibacillus</taxon>
    </lineage>
</organism>
<gene>
    <name evidence="1" type="ORF">CB4_02364</name>
</gene>
<evidence type="ECO:0000313" key="2">
    <source>
        <dbReference type="Proteomes" id="UP000217696"/>
    </source>
</evidence>
<name>A0A0U5BJ27_9BACL</name>
<accession>A0A0U5BJ27</accession>
<dbReference type="KEGG" id="asoc:CB4_02364"/>
<dbReference type="EMBL" id="AP017312">
    <property type="protein sequence ID" value="BAU28190.1"/>
    <property type="molecule type" value="Genomic_DNA"/>
</dbReference>
<dbReference type="Proteomes" id="UP000217696">
    <property type="component" value="Chromosome"/>
</dbReference>
<sequence>MELTEQQRADIKHLLTNLSGSFYDAGYLAGMKDLGDAVGIDMNEIVEEVADQYYREMEEIV</sequence>
<protein>
    <submittedName>
        <fullName evidence="1">Uncharacterized protein</fullName>
    </submittedName>
</protein>
<dbReference type="RefSeq" id="WP_096465967.1">
    <property type="nucleotide sequence ID" value="NZ_AP017312.1"/>
</dbReference>
<proteinExistence type="predicted"/>
<reference evidence="1 2" key="1">
    <citation type="submission" date="2015-12" db="EMBL/GenBank/DDBJ databases">
        <title>Genome sequence of Aneurinibacillus soli.</title>
        <authorList>
            <person name="Lee J.S."/>
            <person name="Lee K.C."/>
            <person name="Kim K.K."/>
            <person name="Lee B.W."/>
        </authorList>
    </citation>
    <scope>NUCLEOTIDE SEQUENCE [LARGE SCALE GENOMIC DNA]</scope>
    <source>
        <strain evidence="1 2">CB4</strain>
    </source>
</reference>